<evidence type="ECO:0000313" key="1">
    <source>
        <dbReference type="EMBL" id="ORY06434.1"/>
    </source>
</evidence>
<dbReference type="InParanoid" id="A0A1Y1Z8K0"/>
<dbReference type="EMBL" id="MCFE01000016">
    <property type="protein sequence ID" value="ORY06434.1"/>
    <property type="molecule type" value="Genomic_DNA"/>
</dbReference>
<gene>
    <name evidence="1" type="ORF">K493DRAFT_371276</name>
</gene>
<sequence>MSLMLQWFLTICQLDRNNKIQKLQVNEATPEDWEEWVYLQSDGSLGKLPEITTSLQEIRTFASKEPKAFTLSDYAKLEKLYRYLQSSHVDVTDSYLTQLKDHQQKVARAKHDGFHFHPNLEHYKMNTRSSGVSLRGH</sequence>
<protein>
    <submittedName>
        <fullName evidence="1">Uncharacterized protein</fullName>
    </submittedName>
</protein>
<organism evidence="1 2">
    <name type="scientific">Basidiobolus meristosporus CBS 931.73</name>
    <dbReference type="NCBI Taxonomy" id="1314790"/>
    <lineage>
        <taxon>Eukaryota</taxon>
        <taxon>Fungi</taxon>
        <taxon>Fungi incertae sedis</taxon>
        <taxon>Zoopagomycota</taxon>
        <taxon>Entomophthoromycotina</taxon>
        <taxon>Basidiobolomycetes</taxon>
        <taxon>Basidiobolales</taxon>
        <taxon>Basidiobolaceae</taxon>
        <taxon>Basidiobolus</taxon>
    </lineage>
</organism>
<evidence type="ECO:0000313" key="2">
    <source>
        <dbReference type="Proteomes" id="UP000193498"/>
    </source>
</evidence>
<reference evidence="1 2" key="1">
    <citation type="submission" date="2016-07" db="EMBL/GenBank/DDBJ databases">
        <title>Pervasive Adenine N6-methylation of Active Genes in Fungi.</title>
        <authorList>
            <consortium name="DOE Joint Genome Institute"/>
            <person name="Mondo S.J."/>
            <person name="Dannebaum R.O."/>
            <person name="Kuo R.C."/>
            <person name="Labutti K."/>
            <person name="Haridas S."/>
            <person name="Kuo A."/>
            <person name="Salamov A."/>
            <person name="Ahrendt S.R."/>
            <person name="Lipzen A."/>
            <person name="Sullivan W."/>
            <person name="Andreopoulos W.B."/>
            <person name="Clum A."/>
            <person name="Lindquist E."/>
            <person name="Daum C."/>
            <person name="Ramamoorthy G.K."/>
            <person name="Gryganskyi A."/>
            <person name="Culley D."/>
            <person name="Magnuson J.K."/>
            <person name="James T.Y."/>
            <person name="O'Malley M.A."/>
            <person name="Stajich J.E."/>
            <person name="Spatafora J.W."/>
            <person name="Visel A."/>
            <person name="Grigoriev I.V."/>
        </authorList>
    </citation>
    <scope>NUCLEOTIDE SEQUENCE [LARGE SCALE GENOMIC DNA]</scope>
    <source>
        <strain evidence="1 2">CBS 931.73</strain>
    </source>
</reference>
<accession>A0A1Y1Z8K0</accession>
<proteinExistence type="predicted"/>
<dbReference type="AlphaFoldDB" id="A0A1Y1Z8K0"/>
<comment type="caution">
    <text evidence="1">The sequence shown here is derived from an EMBL/GenBank/DDBJ whole genome shotgun (WGS) entry which is preliminary data.</text>
</comment>
<keyword evidence="2" id="KW-1185">Reference proteome</keyword>
<dbReference type="Proteomes" id="UP000193498">
    <property type="component" value="Unassembled WGS sequence"/>
</dbReference>
<name>A0A1Y1Z8K0_9FUNG</name>